<evidence type="ECO:0000256" key="1">
    <source>
        <dbReference type="ARBA" id="ARBA00005174"/>
    </source>
</evidence>
<evidence type="ECO:0000259" key="11">
    <source>
        <dbReference type="PROSITE" id="PS50975"/>
    </source>
</evidence>
<dbReference type="Gene3D" id="3.90.600.10">
    <property type="entry name" value="Phosphoribosylglycinamide synthetase, C-terminal domain"/>
    <property type="match status" value="1"/>
</dbReference>
<accession>A0A3B5MFT9</accession>
<dbReference type="FunFam" id="3.30.1490.20:FF:000006">
    <property type="entry name" value="phosphoribosylamine--glycine ligase, chloroplastic-like"/>
    <property type="match status" value="1"/>
</dbReference>
<dbReference type="GeneTree" id="ENSGT00390000000292"/>
<evidence type="ECO:0000256" key="3">
    <source>
        <dbReference type="ARBA" id="ARBA00022598"/>
    </source>
</evidence>
<keyword evidence="13" id="KW-1185">Reference proteome</keyword>
<feature type="domain" description="ATP-grasp" evidence="11">
    <location>
        <begin position="9"/>
        <end position="194"/>
    </location>
</feature>
<dbReference type="Gene3D" id="3.30.470.20">
    <property type="entry name" value="ATP-grasp fold, B domain"/>
    <property type="match status" value="1"/>
</dbReference>
<dbReference type="Gene3D" id="3.30.1490.20">
    <property type="entry name" value="ATP-grasp fold, A domain"/>
    <property type="match status" value="1"/>
</dbReference>
<dbReference type="InterPro" id="IPR037123">
    <property type="entry name" value="PRibGlycinamide_synth_C_sf"/>
</dbReference>
<dbReference type="GO" id="GO:0006164">
    <property type="term" value="P:purine nucleotide biosynthetic process"/>
    <property type="evidence" value="ECO:0007669"/>
    <property type="project" value="UniProtKB-KW"/>
</dbReference>
<reference evidence="12" key="1">
    <citation type="submission" date="2025-08" db="UniProtKB">
        <authorList>
            <consortium name="Ensembl"/>
        </authorList>
    </citation>
    <scope>IDENTIFICATION</scope>
</reference>
<comment type="similarity">
    <text evidence="7">Belongs to the GARS family.</text>
</comment>
<evidence type="ECO:0000256" key="6">
    <source>
        <dbReference type="ARBA" id="ARBA00022840"/>
    </source>
</evidence>
<dbReference type="AlphaFoldDB" id="A0A3B5MFT9"/>
<keyword evidence="4 10" id="KW-0547">Nucleotide-binding</keyword>
<dbReference type="InterPro" id="IPR011054">
    <property type="entry name" value="Rudment_hybrid_motif"/>
</dbReference>
<evidence type="ECO:0000256" key="4">
    <source>
        <dbReference type="ARBA" id="ARBA00022741"/>
    </source>
</evidence>
<evidence type="ECO:0000256" key="9">
    <source>
        <dbReference type="ARBA" id="ARBA00042864"/>
    </source>
</evidence>
<dbReference type="SMART" id="SM01210">
    <property type="entry name" value="GARS_C"/>
    <property type="match status" value="1"/>
</dbReference>
<dbReference type="STRING" id="32473.ENSXCOP00000023188"/>
<proteinExistence type="inferred from homology"/>
<dbReference type="GO" id="GO:0005524">
    <property type="term" value="F:ATP binding"/>
    <property type="evidence" value="ECO:0007669"/>
    <property type="project" value="UniProtKB-UniRule"/>
</dbReference>
<dbReference type="FunFam" id="3.90.600.10:FF:000001">
    <property type="entry name" value="Trifunctional purine biosynthetic protein adenosine-3"/>
    <property type="match status" value="1"/>
</dbReference>
<dbReference type="Ensembl" id="ENSXCOT00000023466.1">
    <property type="protein sequence ID" value="ENSXCOP00000023188.1"/>
    <property type="gene ID" value="ENSXCOG00000017322.1"/>
</dbReference>
<organism evidence="12 13">
    <name type="scientific">Xiphophorus couchianus</name>
    <name type="common">Monterrey platyfish</name>
    <dbReference type="NCBI Taxonomy" id="32473"/>
    <lineage>
        <taxon>Eukaryota</taxon>
        <taxon>Metazoa</taxon>
        <taxon>Chordata</taxon>
        <taxon>Craniata</taxon>
        <taxon>Vertebrata</taxon>
        <taxon>Euteleostomi</taxon>
        <taxon>Actinopterygii</taxon>
        <taxon>Neopterygii</taxon>
        <taxon>Teleostei</taxon>
        <taxon>Neoteleostei</taxon>
        <taxon>Acanthomorphata</taxon>
        <taxon>Ovalentaria</taxon>
        <taxon>Atherinomorphae</taxon>
        <taxon>Cyprinodontiformes</taxon>
        <taxon>Poeciliidae</taxon>
        <taxon>Poeciliinae</taxon>
        <taxon>Xiphophorus</taxon>
    </lineage>
</organism>
<dbReference type="PANTHER" id="PTHR43472">
    <property type="entry name" value="PHOSPHORIBOSYLAMINE--GLYCINE LIGASE"/>
    <property type="match status" value="1"/>
</dbReference>
<dbReference type="SMART" id="SM01209">
    <property type="entry name" value="GARS_A"/>
    <property type="match status" value="1"/>
</dbReference>
<dbReference type="GO" id="GO:0004637">
    <property type="term" value="F:phosphoribosylamine-glycine ligase activity"/>
    <property type="evidence" value="ECO:0007669"/>
    <property type="project" value="UniProtKB-EC"/>
</dbReference>
<dbReference type="InterPro" id="IPR011761">
    <property type="entry name" value="ATP-grasp"/>
</dbReference>
<dbReference type="GO" id="GO:0009113">
    <property type="term" value="P:purine nucleobase biosynthetic process"/>
    <property type="evidence" value="ECO:0007669"/>
    <property type="project" value="InterPro"/>
</dbReference>
<keyword evidence="3" id="KW-0436">Ligase</keyword>
<dbReference type="SUPFAM" id="SSF56059">
    <property type="entry name" value="Glutathione synthetase ATP-binding domain-like"/>
    <property type="match status" value="1"/>
</dbReference>
<evidence type="ECO:0000256" key="10">
    <source>
        <dbReference type="PROSITE-ProRule" id="PRU00409"/>
    </source>
</evidence>
<dbReference type="GO" id="GO:0046872">
    <property type="term" value="F:metal ion binding"/>
    <property type="evidence" value="ECO:0007669"/>
    <property type="project" value="InterPro"/>
</dbReference>
<dbReference type="InterPro" id="IPR020560">
    <property type="entry name" value="PRibGlycinamide_synth_C-dom"/>
</dbReference>
<dbReference type="Pfam" id="PF01071">
    <property type="entry name" value="GARS_A"/>
    <property type="match status" value="2"/>
</dbReference>
<name>A0A3B5MFT9_9TELE</name>
<comment type="pathway">
    <text evidence="1">Purine metabolism; IMP biosynthesis via de novo pathway; N(1)-(5-phospho-D-ribosyl)glycinamide from 5-phospho-alpha-D-ribose 1-diphosphate: step 2/2.</text>
</comment>
<protein>
    <recommendedName>
        <fullName evidence="2">phosphoribosylamine--glycine ligase</fullName>
        <ecNumber evidence="2">6.3.4.13</ecNumber>
    </recommendedName>
    <alternativeName>
        <fullName evidence="8">Glycinamide ribonucleotide synthetase</fullName>
    </alternativeName>
    <alternativeName>
        <fullName evidence="9">Phosphoribosylglycinamide synthetase</fullName>
    </alternativeName>
</protein>
<dbReference type="PROSITE" id="PS00184">
    <property type="entry name" value="GARS"/>
    <property type="match status" value="1"/>
</dbReference>
<dbReference type="PROSITE" id="PS50975">
    <property type="entry name" value="ATP_GRASP"/>
    <property type="match status" value="1"/>
</dbReference>
<evidence type="ECO:0000256" key="2">
    <source>
        <dbReference type="ARBA" id="ARBA00013255"/>
    </source>
</evidence>
<dbReference type="InterPro" id="IPR020561">
    <property type="entry name" value="PRibGlycinamid_synth_ATP-grasp"/>
</dbReference>
<evidence type="ECO:0000256" key="5">
    <source>
        <dbReference type="ARBA" id="ARBA00022755"/>
    </source>
</evidence>
<dbReference type="Proteomes" id="UP000261380">
    <property type="component" value="Unplaced"/>
</dbReference>
<evidence type="ECO:0000256" key="8">
    <source>
        <dbReference type="ARBA" id="ARBA00042242"/>
    </source>
</evidence>
<dbReference type="EC" id="6.3.4.13" evidence="2"/>
<dbReference type="InterPro" id="IPR020559">
    <property type="entry name" value="PRibGlycinamide_synth_CS"/>
</dbReference>
<evidence type="ECO:0000256" key="7">
    <source>
        <dbReference type="ARBA" id="ARBA00038345"/>
    </source>
</evidence>
<evidence type="ECO:0000313" key="13">
    <source>
        <dbReference type="Proteomes" id="UP000261380"/>
    </source>
</evidence>
<sequence>VFSSKSFAKAFMERHGVPTARYGSFSDPQDACSFIRGADFPALVVKASGLAAGKGVIVAGDRDEACRAVMEIDGAFGSAGTTVVIEELLEGQEVSVRRRRGAPHGLLGDIKLICPSQVSEELLQQIRESILQKTVDGMRQEGTPYMGVLYAGLMLTNRGPKVLEFNSRFGDPECQVLLPLLQSDLYDVIMNTVSGNLASNVPVWQQGSSAVTVVMASAGYPGSYVKGVEITGGPAEAGLQAFHAGTALKDGRVVSSGGRVLAVTAVRSSLEVALQAANRGVAAVGFPGAVYRRDIGHRAIAHQNQNRSVDVKELL</sequence>
<keyword evidence="5" id="KW-0658">Purine biosynthesis</keyword>
<dbReference type="SUPFAM" id="SSF51246">
    <property type="entry name" value="Rudiment single hybrid motif"/>
    <property type="match status" value="1"/>
</dbReference>
<reference evidence="12" key="2">
    <citation type="submission" date="2025-09" db="UniProtKB">
        <authorList>
            <consortium name="Ensembl"/>
        </authorList>
    </citation>
    <scope>IDENTIFICATION</scope>
</reference>
<dbReference type="InterPro" id="IPR000115">
    <property type="entry name" value="PRibGlycinamide_synth"/>
</dbReference>
<dbReference type="PANTHER" id="PTHR43472:SF1">
    <property type="entry name" value="PHOSPHORIBOSYLAMINE--GLYCINE LIGASE, CHLOROPLASTIC"/>
    <property type="match status" value="1"/>
</dbReference>
<dbReference type="InterPro" id="IPR013815">
    <property type="entry name" value="ATP_grasp_subdomain_1"/>
</dbReference>
<keyword evidence="6 10" id="KW-0067">ATP-binding</keyword>
<evidence type="ECO:0000313" key="12">
    <source>
        <dbReference type="Ensembl" id="ENSXCOP00000023188.1"/>
    </source>
</evidence>
<dbReference type="Pfam" id="PF02843">
    <property type="entry name" value="GARS_C"/>
    <property type="match status" value="1"/>
</dbReference>